<evidence type="ECO:0000313" key="1">
    <source>
        <dbReference type="EMBL" id="KHJ34326.1"/>
    </source>
</evidence>
<protein>
    <submittedName>
        <fullName evidence="1">Putative glycosyl</fullName>
    </submittedName>
</protein>
<organism evidence="1 2">
    <name type="scientific">Uncinula necator</name>
    <name type="common">Grape powdery mildew</name>
    <dbReference type="NCBI Taxonomy" id="52586"/>
    <lineage>
        <taxon>Eukaryota</taxon>
        <taxon>Fungi</taxon>
        <taxon>Dikarya</taxon>
        <taxon>Ascomycota</taxon>
        <taxon>Pezizomycotina</taxon>
        <taxon>Leotiomycetes</taxon>
        <taxon>Erysiphales</taxon>
        <taxon>Erysiphaceae</taxon>
        <taxon>Erysiphe</taxon>
    </lineage>
</organism>
<dbReference type="Proteomes" id="UP000030854">
    <property type="component" value="Unassembled WGS sequence"/>
</dbReference>
<dbReference type="AlphaFoldDB" id="A0A0B1PBN2"/>
<reference evidence="1 2" key="1">
    <citation type="journal article" date="2014" name="BMC Genomics">
        <title>Adaptive genomic structural variation in the grape powdery mildew pathogen, Erysiphe necator.</title>
        <authorList>
            <person name="Jones L."/>
            <person name="Riaz S."/>
            <person name="Morales-Cruz A."/>
            <person name="Amrine K.C."/>
            <person name="McGuire B."/>
            <person name="Gubler W.D."/>
            <person name="Walker M.A."/>
            <person name="Cantu D."/>
        </authorList>
    </citation>
    <scope>NUCLEOTIDE SEQUENCE [LARGE SCALE GENOMIC DNA]</scope>
    <source>
        <strain evidence="2">c</strain>
    </source>
</reference>
<dbReference type="HOGENOM" id="CLU_061028_0_0_1"/>
<name>A0A0B1PBN2_UNCNE</name>
<comment type="caution">
    <text evidence="1">The sequence shown here is derived from an EMBL/GenBank/DDBJ whole genome shotgun (WGS) entry which is preliminary data.</text>
</comment>
<sequence>METLGEIDQHIWTPPEIQYQLARGHRNSRLIVLYNEMHVNRKTKDPEAETYETKSTLVYKNIDAKQIPFKQILPSQVRSSQPYSQYAPENSSSDPNPQIMKNFSNYKNSGGRAITNLRKIYTQELKFCGADDSLSLKLEIFYDLCAENGITEDLYRIALPIMLSGQAHTYYYSTIAKLNLDFNGAVQMLQNQYETEQRQQKDFSEWSTITLANVLTQNSNKSLQEFFELMLENQTLRVKVINACRSIPECSLACYSPAPSLEGVCYQLRSSIATAMELSGKSFFNQNTQPSGQFVGQNDESQFFTYRCYHGVNKYNRTSKHPNDKNRFSKKCFVCKQPGCWSTKHSKSERNIAYDNFRKRIQQRGRRPDESMISQYVFEYEGE</sequence>
<accession>A0A0B1PBN2</accession>
<dbReference type="OMA" id="NDESQFF"/>
<keyword evidence="2" id="KW-1185">Reference proteome</keyword>
<evidence type="ECO:0000313" key="2">
    <source>
        <dbReference type="Proteomes" id="UP000030854"/>
    </source>
</evidence>
<dbReference type="STRING" id="52586.A0A0B1PBN2"/>
<dbReference type="EMBL" id="JNVN01000942">
    <property type="protein sequence ID" value="KHJ34326.1"/>
    <property type="molecule type" value="Genomic_DNA"/>
</dbReference>
<gene>
    <name evidence="1" type="ORF">EV44_g4086</name>
</gene>
<proteinExistence type="predicted"/>